<organism evidence="2 3">
    <name type="scientific">Flavobacterium fontis</name>
    <dbReference type="NCBI Taxonomy" id="1124188"/>
    <lineage>
        <taxon>Bacteria</taxon>
        <taxon>Pseudomonadati</taxon>
        <taxon>Bacteroidota</taxon>
        <taxon>Flavobacteriia</taxon>
        <taxon>Flavobacteriales</taxon>
        <taxon>Flavobacteriaceae</taxon>
        <taxon>Flavobacterium</taxon>
    </lineage>
</organism>
<reference evidence="2 3" key="1">
    <citation type="submission" date="2016-11" db="EMBL/GenBank/DDBJ databases">
        <authorList>
            <person name="Jaros S."/>
            <person name="Januszkiewicz K."/>
            <person name="Wedrychowicz H."/>
        </authorList>
    </citation>
    <scope>NUCLEOTIDE SEQUENCE [LARGE SCALE GENOMIC DNA]</scope>
    <source>
        <strain evidence="2 3">DSM 25660</strain>
    </source>
</reference>
<protein>
    <recommendedName>
        <fullName evidence="4">YD repeat-containing protein</fullName>
    </recommendedName>
</protein>
<accession>A0A1M5B4R2</accession>
<keyword evidence="3" id="KW-1185">Reference proteome</keyword>
<dbReference type="PROSITE" id="PS51257">
    <property type="entry name" value="PROKAR_LIPOPROTEIN"/>
    <property type="match status" value="1"/>
</dbReference>
<evidence type="ECO:0000256" key="1">
    <source>
        <dbReference type="SAM" id="SignalP"/>
    </source>
</evidence>
<keyword evidence="1" id="KW-0732">Signal</keyword>
<gene>
    <name evidence="2" type="ORF">SAMN05444377_107125</name>
</gene>
<evidence type="ECO:0000313" key="2">
    <source>
        <dbReference type="EMBL" id="SHF37430.1"/>
    </source>
</evidence>
<feature type="chain" id="PRO_5012341241" description="YD repeat-containing protein" evidence="1">
    <location>
        <begin position="19"/>
        <end position="265"/>
    </location>
</feature>
<sequence>MKKLLVLAILTVSFFSCSNDTDNASNATALREVVLFRNSPQELHWKFNTSGQLTEATNSQNQVVERYTYNNLNQITRVGLFTNGTETSSYTFTYNTNGIVASINGNTVTHNSAANTYTYTHNGVVRSVTFNADKKATQIVDMVGTESTGYLMTYVAGNLTSYTRTSMTSNVSRNYNYNTMMTYRTELGRYTAALAMVKNFIAPEFLAHAFTSEYVPEECHHGAPAALRYTYGVLPGERSLQFTSEEYVNDTPGTIAAFQEYYYGN</sequence>
<proteinExistence type="predicted"/>
<dbReference type="Proteomes" id="UP000184147">
    <property type="component" value="Unassembled WGS sequence"/>
</dbReference>
<dbReference type="RefSeq" id="WP_073363133.1">
    <property type="nucleotide sequence ID" value="NZ_FQVQ01000007.1"/>
</dbReference>
<dbReference type="EMBL" id="FQVQ01000007">
    <property type="protein sequence ID" value="SHF37430.1"/>
    <property type="molecule type" value="Genomic_DNA"/>
</dbReference>
<evidence type="ECO:0000313" key="3">
    <source>
        <dbReference type="Proteomes" id="UP000184147"/>
    </source>
</evidence>
<name>A0A1M5B4R2_9FLAO</name>
<evidence type="ECO:0008006" key="4">
    <source>
        <dbReference type="Google" id="ProtNLM"/>
    </source>
</evidence>
<dbReference type="Gene3D" id="2.180.10.10">
    <property type="entry name" value="RHS repeat-associated core"/>
    <property type="match status" value="1"/>
</dbReference>
<dbReference type="STRING" id="1124188.SAMN05444377_107125"/>
<dbReference type="AlphaFoldDB" id="A0A1M5B4R2"/>
<feature type="signal peptide" evidence="1">
    <location>
        <begin position="1"/>
        <end position="18"/>
    </location>
</feature>
<dbReference type="OrthoDB" id="1065544at2"/>